<proteinExistence type="predicted"/>
<keyword evidence="2" id="KW-1185">Reference proteome</keyword>
<evidence type="ECO:0008006" key="3">
    <source>
        <dbReference type="Google" id="ProtNLM"/>
    </source>
</evidence>
<dbReference type="PANTHER" id="PTHR47163:SF2">
    <property type="entry name" value="SI:DKEY-17M8.2"/>
    <property type="match status" value="1"/>
</dbReference>
<dbReference type="PANTHER" id="PTHR47163">
    <property type="entry name" value="DDE_TNP_IS1595 DOMAIN-CONTAINING PROTEIN"/>
    <property type="match status" value="1"/>
</dbReference>
<comment type="caution">
    <text evidence="1">The sequence shown here is derived from an EMBL/GenBank/DDBJ whole genome shotgun (WGS) entry which is preliminary data.</text>
</comment>
<sequence>MNQINNFTASKLYEKLALADDEFDAWLTELGLLHARRTCPQCHGGMGRCEPNRNERYGVWRCKNAQCRRPKMGFLVGTFFGGSHLTTKQIFAFTYYWAQEMGTQNQLMREVGIGTEQSIVDWRNFCRDVCAEHFILHGARIGGQGACSYDVVAQFIVGIVVEVDETLAVRRKYERGRLVVNDVWIFGGVERGNPQQCFMVPVERRKRCHAAPTNYGTHSTGQYNT</sequence>
<gene>
    <name evidence="1" type="ORF">niasHT_023406</name>
</gene>
<protein>
    <recommendedName>
        <fullName evidence="3">Transposase</fullName>
    </recommendedName>
</protein>
<evidence type="ECO:0000313" key="2">
    <source>
        <dbReference type="Proteomes" id="UP001620626"/>
    </source>
</evidence>
<accession>A0ABD2K3X6</accession>
<dbReference type="Proteomes" id="UP001620626">
    <property type="component" value="Unassembled WGS sequence"/>
</dbReference>
<organism evidence="1 2">
    <name type="scientific">Heterodera trifolii</name>
    <dbReference type="NCBI Taxonomy" id="157864"/>
    <lineage>
        <taxon>Eukaryota</taxon>
        <taxon>Metazoa</taxon>
        <taxon>Ecdysozoa</taxon>
        <taxon>Nematoda</taxon>
        <taxon>Chromadorea</taxon>
        <taxon>Rhabditida</taxon>
        <taxon>Tylenchina</taxon>
        <taxon>Tylenchomorpha</taxon>
        <taxon>Tylenchoidea</taxon>
        <taxon>Heteroderidae</taxon>
        <taxon>Heteroderinae</taxon>
        <taxon>Heterodera</taxon>
    </lineage>
</organism>
<evidence type="ECO:0000313" key="1">
    <source>
        <dbReference type="EMBL" id="KAL3097606.1"/>
    </source>
</evidence>
<reference evidence="1 2" key="1">
    <citation type="submission" date="2024-10" db="EMBL/GenBank/DDBJ databases">
        <authorList>
            <person name="Kim D."/>
        </authorList>
    </citation>
    <scope>NUCLEOTIDE SEQUENCE [LARGE SCALE GENOMIC DNA]</scope>
    <source>
        <strain evidence="1">BH-2024</strain>
    </source>
</reference>
<name>A0ABD2K3X6_9BILA</name>
<dbReference type="AlphaFoldDB" id="A0ABD2K3X6"/>
<dbReference type="InterPro" id="IPR053164">
    <property type="entry name" value="IS1016-like_transposase"/>
</dbReference>
<dbReference type="EMBL" id="JBICBT010000839">
    <property type="protein sequence ID" value="KAL3097606.1"/>
    <property type="molecule type" value="Genomic_DNA"/>
</dbReference>